<dbReference type="Proteomes" id="UP000199440">
    <property type="component" value="Unassembled WGS sequence"/>
</dbReference>
<accession>A0A1G9U4D6</accession>
<organism evidence="2 3">
    <name type="scientific">Kriegella aquimaris</name>
    <dbReference type="NCBI Taxonomy" id="192904"/>
    <lineage>
        <taxon>Bacteria</taxon>
        <taxon>Pseudomonadati</taxon>
        <taxon>Bacteroidota</taxon>
        <taxon>Flavobacteriia</taxon>
        <taxon>Flavobacteriales</taxon>
        <taxon>Flavobacteriaceae</taxon>
        <taxon>Kriegella</taxon>
    </lineage>
</organism>
<dbReference type="AlphaFoldDB" id="A0A1G9U4D6"/>
<protein>
    <submittedName>
        <fullName evidence="2">Uncharacterized protein</fullName>
    </submittedName>
</protein>
<name>A0A1G9U4D6_9FLAO</name>
<sequence length="102" mass="11528">MLKGRLKHSISYFLLVLFLSVKMAGLHVLSHSDDKDHALNCAICDHTTAHNQVPVIAPDLPDFKVHKFEVSFLQEANTHYTFIGARTLDSDQLFSRPPPFLL</sequence>
<evidence type="ECO:0000313" key="2">
    <source>
        <dbReference type="EMBL" id="SDM54435.1"/>
    </source>
</evidence>
<reference evidence="2 3" key="1">
    <citation type="submission" date="2016-10" db="EMBL/GenBank/DDBJ databases">
        <authorList>
            <person name="de Groot N.N."/>
        </authorList>
    </citation>
    <scope>NUCLEOTIDE SEQUENCE [LARGE SCALE GENOMIC DNA]</scope>
    <source>
        <strain evidence="2 3">DSM 19886</strain>
    </source>
</reference>
<keyword evidence="1" id="KW-1133">Transmembrane helix</keyword>
<gene>
    <name evidence="2" type="ORF">SAMN04488514_11098</name>
</gene>
<feature type="transmembrane region" description="Helical" evidence="1">
    <location>
        <begin position="12"/>
        <end position="30"/>
    </location>
</feature>
<keyword evidence="1" id="KW-0472">Membrane</keyword>
<evidence type="ECO:0000313" key="3">
    <source>
        <dbReference type="Proteomes" id="UP000199440"/>
    </source>
</evidence>
<evidence type="ECO:0000256" key="1">
    <source>
        <dbReference type="SAM" id="Phobius"/>
    </source>
</evidence>
<keyword evidence="3" id="KW-1185">Reference proteome</keyword>
<dbReference type="STRING" id="192904.SAMN04488514_11098"/>
<proteinExistence type="predicted"/>
<keyword evidence="1" id="KW-0812">Transmembrane</keyword>
<dbReference type="EMBL" id="FNGV01000010">
    <property type="protein sequence ID" value="SDM54435.1"/>
    <property type="molecule type" value="Genomic_DNA"/>
</dbReference>